<protein>
    <submittedName>
        <fullName evidence="1">Uncharacterized protein</fullName>
    </submittedName>
</protein>
<evidence type="ECO:0000313" key="2">
    <source>
        <dbReference type="Proteomes" id="UP000824533"/>
    </source>
</evidence>
<dbReference type="Proteomes" id="UP000824533">
    <property type="component" value="Linkage Group LG15"/>
</dbReference>
<keyword evidence="2" id="KW-1185">Reference proteome</keyword>
<dbReference type="EMBL" id="CM034401">
    <property type="protein sequence ID" value="KAJ0175564.1"/>
    <property type="molecule type" value="Genomic_DNA"/>
</dbReference>
<accession>A0ACC1CV66</accession>
<comment type="caution">
    <text evidence="1">The sequence shown here is derived from an EMBL/GenBank/DDBJ whole genome shotgun (WGS) entry which is preliminary data.</text>
</comment>
<sequence>MWVVRVFLLYAVVGYAYARQSPHADLVLEYFNSPDGSRYSNNLYEDALLDVPGLITKYGYPVEVHNVITDDGYILEVQRIPYGRDRNNVPDPRKPVVLVMHGLCSSSADWVLMGPGSALAYELAESGYDVWLGNARGNYYSRNHTTMDPDVGIDFWQYSWDEIGRLDLPSMIDYILAVTGKSRIHYIGHSQGTTVFWVMGSLRPEYNDKIITMQALAPVAYMENNENALFIILAPFADSIESLGAIVGFTELFPNTDFMTWLGQAFCADLAPTQPICTELLFFIAGHSLDQHNATMFPVKLGHTPAGIAVRQLVHYGQHIRKNFFRRYDHGRMDNRRIYGSFTPPNYDLSKITAPVFLHFVDDDIFAHVKDVQRLFRELGRPVGMFRVQHPTFSHLDFMWGIDATQLVYNRVINLMRSAGDD</sequence>
<proteinExistence type="predicted"/>
<evidence type="ECO:0000313" key="1">
    <source>
        <dbReference type="EMBL" id="KAJ0175564.1"/>
    </source>
</evidence>
<gene>
    <name evidence="1" type="ORF">K1T71_008723</name>
</gene>
<name>A0ACC1CV66_9NEOP</name>
<organism evidence="1 2">
    <name type="scientific">Dendrolimus kikuchii</name>
    <dbReference type="NCBI Taxonomy" id="765133"/>
    <lineage>
        <taxon>Eukaryota</taxon>
        <taxon>Metazoa</taxon>
        <taxon>Ecdysozoa</taxon>
        <taxon>Arthropoda</taxon>
        <taxon>Hexapoda</taxon>
        <taxon>Insecta</taxon>
        <taxon>Pterygota</taxon>
        <taxon>Neoptera</taxon>
        <taxon>Endopterygota</taxon>
        <taxon>Lepidoptera</taxon>
        <taxon>Glossata</taxon>
        <taxon>Ditrysia</taxon>
        <taxon>Bombycoidea</taxon>
        <taxon>Lasiocampidae</taxon>
        <taxon>Dendrolimus</taxon>
    </lineage>
</organism>
<reference evidence="1 2" key="1">
    <citation type="journal article" date="2021" name="Front. Genet.">
        <title>Chromosome-Level Genome Assembly Reveals Significant Gene Expansion in the Toll and IMD Signaling Pathways of Dendrolimus kikuchii.</title>
        <authorList>
            <person name="Zhou J."/>
            <person name="Wu P."/>
            <person name="Xiong Z."/>
            <person name="Liu N."/>
            <person name="Zhao N."/>
            <person name="Ji M."/>
            <person name="Qiu Y."/>
            <person name="Yang B."/>
        </authorList>
    </citation>
    <scope>NUCLEOTIDE SEQUENCE [LARGE SCALE GENOMIC DNA]</scope>
    <source>
        <strain evidence="1">Ann1</strain>
    </source>
</reference>